<organism evidence="12 13">
    <name type="scientific">Streptobacillus felis</name>
    <dbReference type="NCBI Taxonomy" id="1384509"/>
    <lineage>
        <taxon>Bacteria</taxon>
        <taxon>Fusobacteriati</taxon>
        <taxon>Fusobacteriota</taxon>
        <taxon>Fusobacteriia</taxon>
        <taxon>Fusobacteriales</taxon>
        <taxon>Leptotrichiaceae</taxon>
        <taxon>Streptobacillus</taxon>
    </lineage>
</organism>
<dbReference type="GO" id="GO:0006265">
    <property type="term" value="P:DNA topological change"/>
    <property type="evidence" value="ECO:0007669"/>
    <property type="project" value="UniProtKB-UniRule"/>
</dbReference>
<dbReference type="Pfam" id="PF00521">
    <property type="entry name" value="DNA_topoisoIV"/>
    <property type="match status" value="1"/>
</dbReference>
<dbReference type="InterPro" id="IPR035516">
    <property type="entry name" value="Gyrase/topoIV_suA_C"/>
</dbReference>
<dbReference type="PROSITE" id="PS52040">
    <property type="entry name" value="TOPO_IIA"/>
    <property type="match status" value="1"/>
</dbReference>
<evidence type="ECO:0000313" key="12">
    <source>
        <dbReference type="EMBL" id="NYV28043.1"/>
    </source>
</evidence>
<dbReference type="EMBL" id="JABMKT010000019">
    <property type="protein sequence ID" value="NYV28043.1"/>
    <property type="molecule type" value="Genomic_DNA"/>
</dbReference>
<gene>
    <name evidence="8 12" type="primary">gyrA</name>
    <name evidence="12" type="ORF">HP397_04350</name>
</gene>
<keyword evidence="10" id="KW-0175">Coiled coil</keyword>
<evidence type="ECO:0000256" key="7">
    <source>
        <dbReference type="ARBA" id="ARBA00023235"/>
    </source>
</evidence>
<evidence type="ECO:0000256" key="2">
    <source>
        <dbReference type="ARBA" id="ARBA00008263"/>
    </source>
</evidence>
<keyword evidence="6 8" id="KW-0238">DNA-binding</keyword>
<evidence type="ECO:0000256" key="5">
    <source>
        <dbReference type="ARBA" id="ARBA00023029"/>
    </source>
</evidence>
<dbReference type="InterPro" id="IPR013758">
    <property type="entry name" value="Topo_IIA_A/C_ab"/>
</dbReference>
<dbReference type="GO" id="GO:0034335">
    <property type="term" value="F:DNA negative supercoiling activity"/>
    <property type="evidence" value="ECO:0007669"/>
    <property type="project" value="UniProtKB-ARBA"/>
</dbReference>
<evidence type="ECO:0000256" key="1">
    <source>
        <dbReference type="ARBA" id="ARBA00000185"/>
    </source>
</evidence>
<evidence type="ECO:0000256" key="10">
    <source>
        <dbReference type="SAM" id="Coils"/>
    </source>
</evidence>
<dbReference type="InterPro" id="IPR050220">
    <property type="entry name" value="Type_II_DNA_Topoisomerases"/>
</dbReference>
<comment type="catalytic activity">
    <reaction evidence="1 8 9">
        <text>ATP-dependent breakage, passage and rejoining of double-stranded DNA.</text>
        <dbReference type="EC" id="5.6.2.2"/>
    </reaction>
</comment>
<dbReference type="FunFam" id="3.30.1360.40:FF:000002">
    <property type="entry name" value="DNA gyrase subunit A"/>
    <property type="match status" value="1"/>
</dbReference>
<dbReference type="FunFam" id="1.10.268.10:FF:000001">
    <property type="entry name" value="DNA gyrase subunit A"/>
    <property type="match status" value="1"/>
</dbReference>
<dbReference type="InterPro" id="IPR005743">
    <property type="entry name" value="GyrA"/>
</dbReference>
<evidence type="ECO:0000256" key="3">
    <source>
        <dbReference type="ARBA" id="ARBA00022741"/>
    </source>
</evidence>
<dbReference type="GO" id="GO:0005524">
    <property type="term" value="F:ATP binding"/>
    <property type="evidence" value="ECO:0007669"/>
    <property type="project" value="UniProtKB-UniRule"/>
</dbReference>
<dbReference type="PANTHER" id="PTHR43493">
    <property type="entry name" value="DNA GYRASE/TOPOISOMERASE SUBUNIT A"/>
    <property type="match status" value="1"/>
</dbReference>
<dbReference type="EC" id="5.6.2.2" evidence="8"/>
<evidence type="ECO:0000256" key="9">
    <source>
        <dbReference type="PROSITE-ProRule" id="PRU01384"/>
    </source>
</evidence>
<dbReference type="AlphaFoldDB" id="A0A7Z0TC49"/>
<dbReference type="GO" id="GO:0003677">
    <property type="term" value="F:DNA binding"/>
    <property type="evidence" value="ECO:0007669"/>
    <property type="project" value="UniProtKB-UniRule"/>
</dbReference>
<keyword evidence="3 8" id="KW-0547">Nucleotide-binding</keyword>
<sequence length="870" mass="97929">MADIFDKEDEILEEDIDSTLDQDSQSAIEAVMKKTEMSNEELIYIEDEIKASYLDYSMSVIVSRALPDVRDGLKPVHRRILYAMDELKMNHNSPYKKSARLVGEVLGKYHPHGDIAVYNSMVRMAQDFNTRYMLVDGHGNFGSIDGDSAAAMRYTEARMSKIAEEMLVDINKDTIDWRKNFDESLDEPTVLPAKLPNLLLNGTTGIAVGMATNIPPHNLGEVADGIVALIDNRDISIDELITHIKGPDFPTGGIIYGKSGIYSAYKTGRGKVRVSARTEIVTDKKGKQSIVITELPYQVNKSNLIKRIGELVKDKVITGISDLADLSNLEGIRIVIDIKRGEEAEIVLNKLLKFTDLQTTFGIIMLALVNNAPKVLNLKEILEKYLEHRYDVITRKTIFDLNKAKDRAHILEGLRKALDHIDEIIKTIRGSKTRALAKESLIEKFAFTEIQADAILDMRLHRLTGLAREEIDAEYEKLMLFITDLEDILAKDERKYVIIKEEVLELKQKYGDVRRTDIENDRFEINIEDLIKNEDVIVTITKRGYAKRMSLDSYKSQKRGGKGVSNTTTIEDDVLKDLFTAKTLDTLMVFSDKGKVYSIKVYEIPEVSKQARGKLIGNIIELDENEKISVIIPVDEIENDNRDLIFITRNGIAKKTKIAEFKTINRNGKIAISFKGDEDEVKFVGITSGSEKDEIFISTKGGMAVRFKEEDIRSMGRTAAGVRAIKLNEGDEVVSADVIYTDNNVEQMSVLSVTSLGIGKKTYLSEYNTIKRGGKGVKNYNLERRSKEESENHFVVYSTIIDPSDENSENMELVAISTTGTVIRIKIKDLPVVGRNSKGVKIQSLKYKEYLVSADRVAAETTDEEEIVEE</sequence>
<dbReference type="Gene3D" id="3.30.1360.40">
    <property type="match status" value="1"/>
</dbReference>
<dbReference type="InterPro" id="IPR013760">
    <property type="entry name" value="Topo_IIA-like_dom_sf"/>
</dbReference>
<dbReference type="Gene3D" id="2.120.10.90">
    <property type="entry name" value="DNA gyrase/topoisomerase IV, subunit A, C-terminal"/>
    <property type="match status" value="1"/>
</dbReference>
<dbReference type="GO" id="GO:0009330">
    <property type="term" value="C:DNA topoisomerase type II (double strand cut, ATP-hydrolyzing) complex"/>
    <property type="evidence" value="ECO:0007669"/>
    <property type="project" value="TreeGrafter"/>
</dbReference>
<protein>
    <recommendedName>
        <fullName evidence="8">DNA gyrase subunit A</fullName>
        <ecNumber evidence="8">5.6.2.2</ecNumber>
    </recommendedName>
</protein>
<dbReference type="NCBIfam" id="NF004044">
    <property type="entry name" value="PRK05561.1"/>
    <property type="match status" value="1"/>
</dbReference>
<dbReference type="GO" id="GO:0006261">
    <property type="term" value="P:DNA-templated DNA replication"/>
    <property type="evidence" value="ECO:0007669"/>
    <property type="project" value="UniProtKB-UniRule"/>
</dbReference>
<accession>A0A7Z0TC49</accession>
<dbReference type="SUPFAM" id="SSF101904">
    <property type="entry name" value="GyrA/ParC C-terminal domain-like"/>
    <property type="match status" value="1"/>
</dbReference>
<feature type="short sequence motif" description="GyrA-box" evidence="8">
    <location>
        <begin position="557"/>
        <end position="563"/>
    </location>
</feature>
<evidence type="ECO:0000256" key="6">
    <source>
        <dbReference type="ARBA" id="ARBA00023125"/>
    </source>
</evidence>
<comment type="subcellular location">
    <subcellularLocation>
        <location evidence="8">Cytoplasm</location>
    </subcellularLocation>
</comment>
<keyword evidence="7 8" id="KW-0413">Isomerase</keyword>
<dbReference type="Proteomes" id="UP000526184">
    <property type="component" value="Unassembled WGS sequence"/>
</dbReference>
<dbReference type="InterPro" id="IPR006691">
    <property type="entry name" value="GyrA/parC_rep"/>
</dbReference>
<keyword evidence="4 8" id="KW-0067">ATP-binding</keyword>
<dbReference type="NCBIfam" id="TIGR01063">
    <property type="entry name" value="gyrA"/>
    <property type="match status" value="1"/>
</dbReference>
<dbReference type="PANTHER" id="PTHR43493:SF5">
    <property type="entry name" value="DNA GYRASE SUBUNIT A, CHLOROPLASTIC_MITOCHONDRIAL"/>
    <property type="match status" value="1"/>
</dbReference>
<feature type="active site" description="O-(5'-phospho-DNA)-tyrosine intermediate" evidence="8 9">
    <location>
        <position position="154"/>
    </location>
</feature>
<keyword evidence="5 8" id="KW-0799">Topoisomerase</keyword>
<comment type="caution">
    <text evidence="12">The sequence shown here is derived from an EMBL/GenBank/DDBJ whole genome shotgun (WGS) entry which is preliminary data.</text>
</comment>
<dbReference type="GO" id="GO:0005694">
    <property type="term" value="C:chromosome"/>
    <property type="evidence" value="ECO:0007669"/>
    <property type="project" value="InterPro"/>
</dbReference>
<dbReference type="Pfam" id="PF03989">
    <property type="entry name" value="DNA_gyraseA_C"/>
    <property type="match status" value="6"/>
</dbReference>
<proteinExistence type="inferred from homology"/>
<comment type="similarity">
    <text evidence="2 8">Belongs to the type II topoisomerase GyrA/ParC subunit family.</text>
</comment>
<keyword evidence="13" id="KW-1185">Reference proteome</keyword>
<feature type="coiled-coil region" evidence="10">
    <location>
        <begin position="489"/>
        <end position="533"/>
    </location>
</feature>
<feature type="domain" description="Topo IIA-type catalytic" evidence="11">
    <location>
        <begin position="66"/>
        <end position="530"/>
    </location>
</feature>
<dbReference type="NCBIfam" id="NF004043">
    <property type="entry name" value="PRK05560.1"/>
    <property type="match status" value="1"/>
</dbReference>
<reference evidence="12 13" key="1">
    <citation type="submission" date="2020-05" db="EMBL/GenBank/DDBJ databases">
        <title>Streptobacillus felis strain LHL191014123.</title>
        <authorList>
            <person name="Fawzy A."/>
            <person name="Rau J."/>
            <person name="Risse K."/>
            <person name="Schauerte N."/>
            <person name="Geiger C."/>
            <person name="Blom J."/>
            <person name="Imirzalioglu C."/>
            <person name="Falgenhauer J."/>
            <person name="Bach A."/>
            <person name="Herden C."/>
            <person name="Eisenberg T."/>
        </authorList>
    </citation>
    <scope>NUCLEOTIDE SEQUENCE [LARGE SCALE GENOMIC DNA]</scope>
    <source>
        <strain evidence="12 13">LHL191014123</strain>
    </source>
</reference>
<dbReference type="InterPro" id="IPR013757">
    <property type="entry name" value="Topo_IIA_A_a_sf"/>
</dbReference>
<comment type="subunit">
    <text evidence="8">Heterotetramer, composed of two GyrA and two GyrB chains. In the heterotetramer, GyrA contains the active site tyrosine that forms a transient covalent intermediate with DNA, while GyrB binds cofactors and catalyzes ATP hydrolysis.</text>
</comment>
<dbReference type="GO" id="GO:0005737">
    <property type="term" value="C:cytoplasm"/>
    <property type="evidence" value="ECO:0007669"/>
    <property type="project" value="UniProtKB-SubCell"/>
</dbReference>
<dbReference type="HAMAP" id="MF_01897">
    <property type="entry name" value="GyrA"/>
    <property type="match status" value="1"/>
</dbReference>
<comment type="function">
    <text evidence="8">A type II topoisomerase that negatively supercoils closed circular double-stranded (ds) DNA in an ATP-dependent manner to modulate DNA topology and maintain chromosomes in an underwound state. Negative supercoiling favors strand separation, and DNA replication, transcription, recombination and repair, all of which involve strand separation. Also able to catalyze the interconversion of other topological isomers of dsDNA rings, including catenanes and knotted rings. Type II topoisomerases break and join 2 DNA strands simultaneously in an ATP-dependent manner.</text>
</comment>
<evidence type="ECO:0000256" key="8">
    <source>
        <dbReference type="HAMAP-Rule" id="MF_01897"/>
    </source>
</evidence>
<dbReference type="SUPFAM" id="SSF56719">
    <property type="entry name" value="Type II DNA topoisomerase"/>
    <property type="match status" value="1"/>
</dbReference>
<dbReference type="FunFam" id="3.90.199.10:FF:000001">
    <property type="entry name" value="DNA gyrase subunit A"/>
    <property type="match status" value="1"/>
</dbReference>
<dbReference type="Gene3D" id="1.10.268.10">
    <property type="entry name" value="Topoisomerase, domain 3"/>
    <property type="match status" value="1"/>
</dbReference>
<evidence type="ECO:0000313" key="13">
    <source>
        <dbReference type="Proteomes" id="UP000526184"/>
    </source>
</evidence>
<dbReference type="SMART" id="SM00434">
    <property type="entry name" value="TOP4c"/>
    <property type="match status" value="1"/>
</dbReference>
<comment type="miscellaneous">
    <text evidence="8">Few gyrases are as efficient as E.coli at forming negative supercoils. Not all organisms have 2 type II topoisomerases; in organisms with a single type II topoisomerase this enzyme also has to decatenate newly replicated chromosomes.</text>
</comment>
<keyword evidence="8" id="KW-0963">Cytoplasm</keyword>
<dbReference type="Gene3D" id="3.90.199.10">
    <property type="entry name" value="Topoisomerase II, domain 5"/>
    <property type="match status" value="1"/>
</dbReference>
<name>A0A7Z0TC49_9FUSO</name>
<evidence type="ECO:0000259" key="11">
    <source>
        <dbReference type="PROSITE" id="PS52040"/>
    </source>
</evidence>
<evidence type="ECO:0000256" key="4">
    <source>
        <dbReference type="ARBA" id="ARBA00022840"/>
    </source>
</evidence>
<dbReference type="CDD" id="cd00187">
    <property type="entry name" value="TOP4c"/>
    <property type="match status" value="1"/>
</dbReference>
<dbReference type="InterPro" id="IPR002205">
    <property type="entry name" value="Topo_IIA_dom_A"/>
</dbReference>